<keyword evidence="3 4" id="KW-0732">Signal</keyword>
<evidence type="ECO:0000259" key="6">
    <source>
        <dbReference type="Pfam" id="PF25275"/>
    </source>
</evidence>
<dbReference type="Pfam" id="PF17957">
    <property type="entry name" value="Big_7"/>
    <property type="match status" value="2"/>
</dbReference>
<dbReference type="Proteomes" id="UP000021315">
    <property type="component" value="Unassembled WGS sequence"/>
</dbReference>
<dbReference type="InterPro" id="IPR013783">
    <property type="entry name" value="Ig-like_fold"/>
</dbReference>
<dbReference type="GO" id="GO:0008843">
    <property type="term" value="F:endochitinase activity"/>
    <property type="evidence" value="ECO:0007669"/>
    <property type="project" value="UniProtKB-EC"/>
</dbReference>
<evidence type="ECO:0000256" key="3">
    <source>
        <dbReference type="ARBA" id="ARBA00022729"/>
    </source>
</evidence>
<dbReference type="InterPro" id="IPR035986">
    <property type="entry name" value="PKD_dom_sf"/>
</dbReference>
<accession>A0A080MCC4</accession>
<dbReference type="InterPro" id="IPR033803">
    <property type="entry name" value="CBD-like_Golvesin-Xly"/>
</dbReference>
<dbReference type="NCBIfam" id="NF033679">
    <property type="entry name" value="DNRLRE_dom"/>
    <property type="match status" value="1"/>
</dbReference>
<dbReference type="GO" id="GO:0005576">
    <property type="term" value="C:extracellular region"/>
    <property type="evidence" value="ECO:0007669"/>
    <property type="project" value="UniProtKB-SubCell"/>
</dbReference>
<feature type="domain" description="Carbohydrate-binding module family 96" evidence="5">
    <location>
        <begin position="927"/>
        <end position="1091"/>
    </location>
</feature>
<evidence type="ECO:0000313" key="8">
    <source>
        <dbReference type="Proteomes" id="UP000021315"/>
    </source>
</evidence>
<evidence type="ECO:0000256" key="2">
    <source>
        <dbReference type="ARBA" id="ARBA00022525"/>
    </source>
</evidence>
<reference evidence="7" key="1">
    <citation type="submission" date="2014-02" db="EMBL/GenBank/DDBJ databases">
        <title>Expanding our view of genomic diversity in Candidatus Accumulibacter clades.</title>
        <authorList>
            <person name="Skennerton C.T."/>
            <person name="Barr J.J."/>
            <person name="Slater F.R."/>
            <person name="Bond P.L."/>
            <person name="Tyson G.W."/>
        </authorList>
    </citation>
    <scope>NUCLEOTIDE SEQUENCE [LARGE SCALE GENOMIC DNA]</scope>
</reference>
<dbReference type="Pfam" id="PF25275">
    <property type="entry name" value="Golvesin_C"/>
    <property type="match status" value="1"/>
</dbReference>
<comment type="caution">
    <text evidence="7">The sequence shown here is derived from an EMBL/GenBank/DDBJ whole genome shotgun (WGS) entry which is preliminary data.</text>
</comment>
<dbReference type="EC" id="3.2.1.14" evidence="7"/>
<proteinExistence type="predicted"/>
<comment type="subcellular location">
    <subcellularLocation>
        <location evidence="1">Secreted</location>
    </subcellularLocation>
</comment>
<feature type="chain" id="PRO_5001751017" evidence="4">
    <location>
        <begin position="33"/>
        <end position="1103"/>
    </location>
</feature>
<keyword evidence="7" id="KW-0378">Hydrolase</keyword>
<keyword evidence="7" id="KW-0326">Glycosidase</keyword>
<dbReference type="Gene3D" id="2.60.40.10">
    <property type="entry name" value="Immunoglobulins"/>
    <property type="match status" value="3"/>
</dbReference>
<dbReference type="Pfam" id="PF05345">
    <property type="entry name" value="He_PIG"/>
    <property type="match status" value="1"/>
</dbReference>
<evidence type="ECO:0000313" key="7">
    <source>
        <dbReference type="EMBL" id="KFB78095.1"/>
    </source>
</evidence>
<dbReference type="SUPFAM" id="SSF49299">
    <property type="entry name" value="PKD domain"/>
    <property type="match status" value="1"/>
</dbReference>
<name>A0A080MCC4_9PROT</name>
<dbReference type="STRING" id="1453999.AW06_000486"/>
<keyword evidence="8" id="KW-1185">Reference proteome</keyword>
<gene>
    <name evidence="7" type="primary">endo I</name>
    <name evidence="7" type="ORF">AW06_000486</name>
</gene>
<feature type="domain" description="Golvesin/Xly CBD-like" evidence="6">
    <location>
        <begin position="74"/>
        <end position="170"/>
    </location>
</feature>
<feature type="signal peptide" evidence="4">
    <location>
        <begin position="1"/>
        <end position="32"/>
    </location>
</feature>
<sequence>MNYGLIVSSWRMPCRLMLFWLMLLALCTNVAATETIPESSDYPNIVLTTDDSNNQRLGAFEEFRGYLARSSWALTSVGPGKSSYAFQPQIPRRGWYTIYLWWPVSKVNAKQAQIRVQHAEGSSTVRADQTMGGGLWQRIGTFPFTPESSSRIELVGNSDKPVVVDALRLQFVGESRPGLRIVTSALPIAVVNERFDALIEVDGGRPPVKCHVALPSGLALDAARLAISGTPTVPGQWDITISCFDSSGVHQQRLLSLEILSNDEEGSRATPALFRPGASGSEINAAAAAPTTSEMASSQALTEIQAMIASLPEGNWAKVNANNYSDVWTPPDLRPSGAYDPRAIILAWSSFGWDTNRADLWLYGGGHANYSGNDVYRWRASTMMWERASLPSQVIQDLLGNYIAVDGPDAAPASAHTYDNNIFLPIVDRLLVLGGAAWQNGGQYKRQATATTSRNTGPYFFDPNRADPGKVGGSTGSHVQNTAPHPEVVGGEMWQNRDHTINLASATLPANHVNGCTAYAAENGRDTVYLGATSGGTARNLYRYVINDVTAPAADSWERIGGYLGSPVVETSCAFDPVQKIFVMTGSNELPFYYWNTATPGSKNYEVRINLSDTKGQLLPLLQTNVITLKKCGLDFDPVQRKYMLWCGDGRVWSISPPESISASGWSVSLQPTPSSSVPNGDTGTGILGKWKYASDLGVFIGLQDRTLGNVWVYKPVSGANQSPVVNLTAPLNGATIAAGGSVTLIANASDIDGTVSKVEFFAGAEKLSEITSPPYQFFWVSPPAGSHILTARATDNLGKTAVSPPNTITILGINQPPVVSLSSPANGTTINAGTFIGINANASDSDGSIAKVEFFDGSNKIGESLSPPYSVAWSASVPGSYTLSAIAYDNLGASTSSAPISVTVIAPLPVSTLYLQDGVNGYAGTRDTYLSVYSKTTSLGTQTYFLSGGSSYTSLVRFAIFASEGGPIPDGATIQSATLSMYKSSPYDYTYRAHRILMDWSETQATWQQRLAGAAWSAAGANNAGSDYLSIADGQGSVGWNSGWLDIDVSVGVQQMAQGKPNFGWRLIGVSGNNNLKRFYTRESASDPNLRPKLTIIYNSAQ</sequence>
<evidence type="ECO:0000256" key="1">
    <source>
        <dbReference type="ARBA" id="ARBA00004613"/>
    </source>
</evidence>
<dbReference type="RefSeq" id="WP_273704314.1">
    <property type="nucleotide sequence ID" value="NZ_JDST02000009.1"/>
</dbReference>
<evidence type="ECO:0000256" key="4">
    <source>
        <dbReference type="SAM" id="SignalP"/>
    </source>
</evidence>
<dbReference type="AlphaFoldDB" id="A0A080MCC4"/>
<evidence type="ECO:0000259" key="5">
    <source>
        <dbReference type="Pfam" id="PF24517"/>
    </source>
</evidence>
<dbReference type="InterPro" id="IPR055372">
    <property type="entry name" value="CBM96"/>
</dbReference>
<keyword evidence="2" id="KW-0964">Secreted</keyword>
<protein>
    <submittedName>
        <fullName evidence="7">Chitodextrinase</fullName>
        <ecNumber evidence="7">3.2.1.14</ecNumber>
    </submittedName>
</protein>
<dbReference type="Pfam" id="PF24517">
    <property type="entry name" value="CBM96"/>
    <property type="match status" value="1"/>
</dbReference>
<dbReference type="EMBL" id="JDST02000009">
    <property type="protein sequence ID" value="KFB78095.1"/>
    <property type="molecule type" value="Genomic_DNA"/>
</dbReference>
<organism evidence="7 8">
    <name type="scientific">Candidatus Accumulibacter cognatus</name>
    <dbReference type="NCBI Taxonomy" id="2954383"/>
    <lineage>
        <taxon>Bacteria</taxon>
        <taxon>Pseudomonadati</taxon>
        <taxon>Pseudomonadota</taxon>
        <taxon>Betaproteobacteria</taxon>
        <taxon>Candidatus Accumulibacter</taxon>
    </lineage>
</organism>